<proteinExistence type="predicted"/>
<comment type="caution">
    <text evidence="2">The sequence shown here is derived from an EMBL/GenBank/DDBJ whole genome shotgun (WGS) entry which is preliminary data.</text>
</comment>
<name>A0AAV8AQY7_9POAL</name>
<dbReference type="InterPro" id="IPR005174">
    <property type="entry name" value="KIB1-4_b-propeller"/>
</dbReference>
<dbReference type="AlphaFoldDB" id="A0AAV8AQY7"/>
<dbReference type="EMBL" id="JAMFTS010005826">
    <property type="protein sequence ID" value="KAJ4733045.1"/>
    <property type="molecule type" value="Genomic_DNA"/>
</dbReference>
<reference evidence="2" key="1">
    <citation type="submission" date="2022-08" db="EMBL/GenBank/DDBJ databases">
        <authorList>
            <person name="Marques A."/>
        </authorList>
    </citation>
    <scope>NUCLEOTIDE SEQUENCE</scope>
    <source>
        <strain evidence="2">RhyPub2mFocal</strain>
        <tissue evidence="2">Leaves</tissue>
    </source>
</reference>
<evidence type="ECO:0000313" key="3">
    <source>
        <dbReference type="Proteomes" id="UP001140206"/>
    </source>
</evidence>
<keyword evidence="3" id="KW-1185">Reference proteome</keyword>
<protein>
    <submittedName>
        <fullName evidence="2">F-box protein skip23</fullName>
    </submittedName>
</protein>
<sequence length="382" mass="43437">MEPDWTQLLPELLSIISKKASTTIEEYVNLRAVCKPWRKTLTPRPLHLPNQVPWLMLPRLSPDDFRKNGIDDSYITFYDLSRSTVHRFELSFLSGKYIRGSSHGWLILEHDHRLSLLNPITRTSIELPSFRDISTNLVVGYKRKWSESFDETRGYKRCIQKVILSSNPSEPGCVVVARFNSLNSLLCYCRIGDSSWAKLREDVGDNLSFSALWDFIFHNNLVFTISCDGGATIYDLENLSVKTFASRLNTHRCNLVQGVGQSAGPIVVKQSVNSGKTSFSVYEWVNNGEPKWCQVRNIGKQVLFFNRSRPMRALSSANLQLEKWQGNQICYYAWSPMGSEYFQIGINCVNLESGKDVEDINSPSDVFPTNSGATLWLTPSLI</sequence>
<dbReference type="Proteomes" id="UP001140206">
    <property type="component" value="Unassembled WGS sequence"/>
</dbReference>
<evidence type="ECO:0000313" key="2">
    <source>
        <dbReference type="EMBL" id="KAJ4733045.1"/>
    </source>
</evidence>
<evidence type="ECO:0000259" key="1">
    <source>
        <dbReference type="Pfam" id="PF03478"/>
    </source>
</evidence>
<dbReference type="PANTHER" id="PTHR44259">
    <property type="entry name" value="OS07G0183000 PROTEIN-RELATED"/>
    <property type="match status" value="1"/>
</dbReference>
<organism evidence="2 3">
    <name type="scientific">Rhynchospora pubera</name>
    <dbReference type="NCBI Taxonomy" id="906938"/>
    <lineage>
        <taxon>Eukaryota</taxon>
        <taxon>Viridiplantae</taxon>
        <taxon>Streptophyta</taxon>
        <taxon>Embryophyta</taxon>
        <taxon>Tracheophyta</taxon>
        <taxon>Spermatophyta</taxon>
        <taxon>Magnoliopsida</taxon>
        <taxon>Liliopsida</taxon>
        <taxon>Poales</taxon>
        <taxon>Cyperaceae</taxon>
        <taxon>Cyperoideae</taxon>
        <taxon>Rhynchosporeae</taxon>
        <taxon>Rhynchospora</taxon>
    </lineage>
</organism>
<dbReference type="PANTHER" id="PTHR44259:SF114">
    <property type="entry name" value="OS06G0707300 PROTEIN"/>
    <property type="match status" value="1"/>
</dbReference>
<dbReference type="InterPro" id="IPR050942">
    <property type="entry name" value="F-box_BR-signaling"/>
</dbReference>
<accession>A0AAV8AQY7</accession>
<feature type="domain" description="KIB1-4 beta-propeller" evidence="1">
    <location>
        <begin position="77"/>
        <end position="332"/>
    </location>
</feature>
<gene>
    <name evidence="2" type="ORF">LUZ62_004007</name>
</gene>
<dbReference type="Pfam" id="PF03478">
    <property type="entry name" value="Beta-prop_KIB1-4"/>
    <property type="match status" value="1"/>
</dbReference>